<keyword evidence="7" id="KW-1185">Reference proteome</keyword>
<feature type="active site" description="Charge relay system" evidence="2">
    <location>
        <position position="319"/>
    </location>
</feature>
<dbReference type="InterPro" id="IPR029058">
    <property type="entry name" value="AB_hydrolase_fold"/>
</dbReference>
<reference evidence="6 7" key="2">
    <citation type="submission" date="2024-05" db="EMBL/GenBank/DDBJ databases">
        <authorList>
            <person name="Chen Y."/>
            <person name="Shah S."/>
            <person name="Dougan E. K."/>
            <person name="Thang M."/>
            <person name="Chan C."/>
        </authorList>
    </citation>
    <scope>NUCLEOTIDE SEQUENCE [LARGE SCALE GENOMIC DNA]</scope>
</reference>
<feature type="domain" description="Serine aminopeptidase S33" evidence="4">
    <location>
        <begin position="86"/>
        <end position="297"/>
    </location>
</feature>
<dbReference type="GO" id="GO:0047372">
    <property type="term" value="F:monoacylglycerol lipase activity"/>
    <property type="evidence" value="ECO:0007669"/>
    <property type="project" value="TreeGrafter"/>
</dbReference>
<gene>
    <name evidence="5" type="ORF">C1SCF055_LOCUS39722</name>
</gene>
<feature type="region of interest" description="Disordered" evidence="3">
    <location>
        <begin position="359"/>
        <end position="378"/>
    </location>
</feature>
<dbReference type="GO" id="GO:0051793">
    <property type="term" value="P:medium-chain fatty acid catabolic process"/>
    <property type="evidence" value="ECO:0007669"/>
    <property type="project" value="TreeGrafter"/>
</dbReference>
<reference evidence="5" key="1">
    <citation type="submission" date="2022-10" db="EMBL/GenBank/DDBJ databases">
        <authorList>
            <person name="Chen Y."/>
            <person name="Dougan E. K."/>
            <person name="Chan C."/>
            <person name="Rhodes N."/>
            <person name="Thang M."/>
        </authorList>
    </citation>
    <scope>NUCLEOTIDE SEQUENCE</scope>
</reference>
<dbReference type="Proteomes" id="UP001152797">
    <property type="component" value="Unassembled WGS sequence"/>
</dbReference>
<dbReference type="SUPFAM" id="SSF53474">
    <property type="entry name" value="alpha/beta-Hydrolases"/>
    <property type="match status" value="1"/>
</dbReference>
<sequence length="378" mass="41902">MVSNPELRGDDQELQQLLEDEQLGAALRRSYVPHWLHLGWISSTAGAAVKGIPIPQSFKNSEEKIFQLKDGGTVSLDWWQQQRSDRPVVLVLPGMANSSRSIYIRYTMARLDEAGFQAVAMNYRAVEHLEITSPHLGCADTWKDLPEVLDVIEEACPKQPIFAMGFSMGGTILTKYLGEQGEHCRIRAAVAVSCPLAYPAHQAELEKRKVLSFLMAQPLKLWLFKKRAQIAKLWPHCEMSQVMSSGSLLTVAGYFLEHQGYHTVSDYFLQNDPEPVLHKITCPTLILGAKDDPLMMPVPRPTIARNKRLLLVETEDGGHMGWAGKGALGPQIFGASWADGLAARFLTFHAKRPLAATISVPPPDTSLASAMDVPRSRL</sequence>
<proteinExistence type="inferred from homology"/>
<evidence type="ECO:0000256" key="3">
    <source>
        <dbReference type="SAM" id="MobiDB-lite"/>
    </source>
</evidence>
<dbReference type="InterPro" id="IPR050960">
    <property type="entry name" value="AB_hydrolase_4_sf"/>
</dbReference>
<dbReference type="PANTHER" id="PTHR10794:SF63">
    <property type="entry name" value="ALPHA_BETA HYDROLASE 1, ISOFORM A"/>
    <property type="match status" value="1"/>
</dbReference>
<evidence type="ECO:0000313" key="5">
    <source>
        <dbReference type="EMBL" id="CAI4014854.1"/>
    </source>
</evidence>
<evidence type="ECO:0000256" key="2">
    <source>
        <dbReference type="PIRSR" id="PIRSR005211-1"/>
    </source>
</evidence>
<dbReference type="EMBL" id="CAMXCT030006503">
    <property type="protein sequence ID" value="CAL4802166.1"/>
    <property type="molecule type" value="Genomic_DNA"/>
</dbReference>
<dbReference type="GO" id="GO:0008126">
    <property type="term" value="F:acetylesterase activity"/>
    <property type="evidence" value="ECO:0007669"/>
    <property type="project" value="TreeGrafter"/>
</dbReference>
<dbReference type="Pfam" id="PF12146">
    <property type="entry name" value="Hydrolase_4"/>
    <property type="match status" value="1"/>
</dbReference>
<dbReference type="PIRSF" id="PIRSF005211">
    <property type="entry name" value="Ab_hydro_YheT"/>
    <property type="match status" value="1"/>
</dbReference>
<dbReference type="EMBL" id="CAMXCT020006503">
    <property type="protein sequence ID" value="CAL1168229.1"/>
    <property type="molecule type" value="Genomic_DNA"/>
</dbReference>
<dbReference type="PANTHER" id="PTHR10794">
    <property type="entry name" value="ABHYDROLASE DOMAIN-CONTAINING PROTEIN"/>
    <property type="match status" value="1"/>
</dbReference>
<comment type="similarity">
    <text evidence="1">Belongs to the AB hydrolase superfamily. AB hydrolase 4 family.</text>
</comment>
<keyword evidence="6" id="KW-0378">Hydrolase</keyword>
<feature type="active site" description="Charge relay system" evidence="2">
    <location>
        <position position="292"/>
    </location>
</feature>
<dbReference type="OrthoDB" id="437070at2759"/>
<evidence type="ECO:0000313" key="7">
    <source>
        <dbReference type="Proteomes" id="UP001152797"/>
    </source>
</evidence>
<feature type="active site" description="Charge relay system" evidence="2">
    <location>
        <position position="167"/>
    </location>
</feature>
<dbReference type="Gene3D" id="3.40.50.1820">
    <property type="entry name" value="alpha/beta hydrolase"/>
    <property type="match status" value="1"/>
</dbReference>
<name>A0A9P1DSS8_9DINO</name>
<protein>
    <submittedName>
        <fullName evidence="6">AB hydrolase-1 domain-containing protein</fullName>
    </submittedName>
</protein>
<dbReference type="EMBL" id="CAMXCT010006503">
    <property type="protein sequence ID" value="CAI4014854.1"/>
    <property type="molecule type" value="Genomic_DNA"/>
</dbReference>
<evidence type="ECO:0000313" key="6">
    <source>
        <dbReference type="EMBL" id="CAL4802166.1"/>
    </source>
</evidence>
<comment type="caution">
    <text evidence="5">The sequence shown here is derived from an EMBL/GenBank/DDBJ whole genome shotgun (WGS) entry which is preliminary data.</text>
</comment>
<evidence type="ECO:0000256" key="1">
    <source>
        <dbReference type="ARBA" id="ARBA00010884"/>
    </source>
</evidence>
<dbReference type="AlphaFoldDB" id="A0A9P1DSS8"/>
<dbReference type="InterPro" id="IPR012020">
    <property type="entry name" value="ABHD4"/>
</dbReference>
<evidence type="ECO:0000259" key="4">
    <source>
        <dbReference type="Pfam" id="PF12146"/>
    </source>
</evidence>
<dbReference type="GO" id="GO:0051792">
    <property type="term" value="P:medium-chain fatty acid biosynthetic process"/>
    <property type="evidence" value="ECO:0007669"/>
    <property type="project" value="TreeGrafter"/>
</dbReference>
<accession>A0A9P1DSS8</accession>
<dbReference type="InterPro" id="IPR022742">
    <property type="entry name" value="Hydrolase_4"/>
</dbReference>
<organism evidence="5">
    <name type="scientific">Cladocopium goreaui</name>
    <dbReference type="NCBI Taxonomy" id="2562237"/>
    <lineage>
        <taxon>Eukaryota</taxon>
        <taxon>Sar</taxon>
        <taxon>Alveolata</taxon>
        <taxon>Dinophyceae</taxon>
        <taxon>Suessiales</taxon>
        <taxon>Symbiodiniaceae</taxon>
        <taxon>Cladocopium</taxon>
    </lineage>
</organism>